<evidence type="ECO:0000313" key="10">
    <source>
        <dbReference type="EMBL" id="CAD7086715.1"/>
    </source>
</evidence>
<dbReference type="FunCoup" id="A0A7R8YYE2">
    <property type="interactions" value="229"/>
</dbReference>
<protein>
    <recommendedName>
        <fullName evidence="3">polynucleotide adenylyltransferase</fullName>
        <ecNumber evidence="3">2.7.7.19</ecNumber>
    </recommendedName>
</protein>
<keyword evidence="5" id="KW-0479">Metal-binding</keyword>
<feature type="region of interest" description="Disordered" evidence="7">
    <location>
        <begin position="486"/>
        <end position="535"/>
    </location>
</feature>
<dbReference type="EC" id="2.7.7.19" evidence="3"/>
<dbReference type="GO" id="GO:0003729">
    <property type="term" value="F:mRNA binding"/>
    <property type="evidence" value="ECO:0007669"/>
    <property type="project" value="TreeGrafter"/>
</dbReference>
<evidence type="ECO:0000256" key="5">
    <source>
        <dbReference type="ARBA" id="ARBA00022723"/>
    </source>
</evidence>
<dbReference type="InterPro" id="IPR045862">
    <property type="entry name" value="Trf4-like"/>
</dbReference>
<dbReference type="GO" id="GO:0031123">
    <property type="term" value="P:RNA 3'-end processing"/>
    <property type="evidence" value="ECO:0007669"/>
    <property type="project" value="TreeGrafter"/>
</dbReference>
<dbReference type="FunFam" id="3.30.460.10:FF:000006">
    <property type="entry name" value="non-canonical poly(A) RNA polymerase PAPD5"/>
    <property type="match status" value="1"/>
</dbReference>
<dbReference type="GO" id="GO:0005730">
    <property type="term" value="C:nucleolus"/>
    <property type="evidence" value="ECO:0007669"/>
    <property type="project" value="TreeGrafter"/>
</dbReference>
<feature type="compositionally biased region" description="Low complexity" evidence="7">
    <location>
        <begin position="38"/>
        <end position="66"/>
    </location>
</feature>
<name>A0A7R8YYE2_HERIL</name>
<comment type="similarity">
    <text evidence="2">Belongs to the DNA polymerase type-B-like family.</text>
</comment>
<keyword evidence="11" id="KW-1185">Reference proteome</keyword>
<dbReference type="GO" id="GO:1990817">
    <property type="term" value="F:poly(A) RNA polymerase activity"/>
    <property type="evidence" value="ECO:0007669"/>
    <property type="project" value="UniProtKB-EC"/>
</dbReference>
<dbReference type="EMBL" id="LR899012">
    <property type="protein sequence ID" value="CAD7086715.1"/>
    <property type="molecule type" value="Genomic_DNA"/>
</dbReference>
<dbReference type="SUPFAM" id="SSF81301">
    <property type="entry name" value="Nucleotidyltransferase"/>
    <property type="match status" value="1"/>
</dbReference>
<proteinExistence type="inferred from homology"/>
<feature type="region of interest" description="Disordered" evidence="7">
    <location>
        <begin position="657"/>
        <end position="745"/>
    </location>
</feature>
<dbReference type="PANTHER" id="PTHR23092:SF15">
    <property type="entry name" value="INACTIVE NON-CANONICAL POLY(A) RNA POLYMERASE PROTEIN TRF4-2-RELATED"/>
    <property type="match status" value="1"/>
</dbReference>
<dbReference type="Proteomes" id="UP000594454">
    <property type="component" value="Chromosome 4"/>
</dbReference>
<dbReference type="FunFam" id="1.10.1410.10:FF:000003">
    <property type="entry name" value="non-canonical poly(A) RNA polymerase PAPD7"/>
    <property type="match status" value="1"/>
</dbReference>
<dbReference type="Pfam" id="PF22600">
    <property type="entry name" value="MTPAP-like_central"/>
    <property type="match status" value="1"/>
</dbReference>
<feature type="compositionally biased region" description="Polar residues" evidence="7">
    <location>
        <begin position="657"/>
        <end position="670"/>
    </location>
</feature>
<dbReference type="InParanoid" id="A0A7R8YYE2"/>
<evidence type="ECO:0000256" key="3">
    <source>
        <dbReference type="ARBA" id="ARBA00012388"/>
    </source>
</evidence>
<evidence type="ECO:0000259" key="9">
    <source>
        <dbReference type="Pfam" id="PF22600"/>
    </source>
</evidence>
<dbReference type="Pfam" id="PF03828">
    <property type="entry name" value="PAP_assoc"/>
    <property type="match status" value="1"/>
</dbReference>
<dbReference type="SUPFAM" id="SSF81631">
    <property type="entry name" value="PAP/OAS1 substrate-binding domain"/>
    <property type="match status" value="1"/>
</dbReference>
<dbReference type="InterPro" id="IPR054708">
    <property type="entry name" value="MTPAP-like_central"/>
</dbReference>
<feature type="region of interest" description="Disordered" evidence="7">
    <location>
        <begin position="35"/>
        <end position="81"/>
    </location>
</feature>
<accession>A0A7R8YYE2</accession>
<sequence>MDPVVGWYQEEQEGPALRTWHAIWETHSTEIQKQLELQQQQQQNNNSSSASTNSSSGKGNNQSTTGLNNNGIHGQGGANRDSSTTALLLQQFSGDSTAPTAAEREKIVAHERNYYNPSRRKAGSAAFDNKASTYNMNKYRQKYIGKYGGTPWRPPGYQYGRGIIGLHTEIEQFYQYSLPTPAEHALRNEVVLRIEDVVHKLWPNARVEIFGSFRTGLFLPTSDIDLVVIGLWEKLPLRTLETELIERGIANTVRVLDKASVPIIKLTDRATQVKVDISFNMQSGVRSAELIKEYKRMYPVLSKLVLVLKQFLLQRDLNEVFTGGISSYSLILMCISFLQLHPRQIDHETANLGVLLLEFFELYGRKFNYMKTGISVKNGGRYIPKEELQREMIDGHRPSLLCIEDPLTPGNDIGRSSYGALQVKHAFEYAYVTLSQAVSPQNTTANDCSKNSILGRIILVTDEVIDYRRWIKANYELCHPLAPVSSSLHGHSVTNDNYRRRGSVSSTGEESTDSEPDQHANSRDISPTGVPLTAGTDIRMHPFPYAGGLQQTMHSDELQSIGEENQHFVQAQTGMIDLTRNTNSPCDPYIKPRTNVVAYTRNSPPSVTQMQTVVTLSPTSQITVAATAHQRSAASQTTAPSTLALAVLAGGGTNNSNVVNMNAGRQQSQKGNNRRNSNGTTTIMTTSYGSSSSSGGNDNSNNKYYQAGPKKSSTKRKKPIAMQADKKINNNSNTCSSSSSSSHSR</sequence>
<dbReference type="CDD" id="cd05402">
    <property type="entry name" value="NT_PAP_TUTase"/>
    <property type="match status" value="1"/>
</dbReference>
<dbReference type="Gene3D" id="3.30.460.10">
    <property type="entry name" value="Beta Polymerase, domain 2"/>
    <property type="match status" value="1"/>
</dbReference>
<dbReference type="OrthoDB" id="273917at2759"/>
<dbReference type="InterPro" id="IPR043519">
    <property type="entry name" value="NT_sf"/>
</dbReference>
<gene>
    <name evidence="10" type="ORF">HERILL_LOCUS9467</name>
</gene>
<keyword evidence="4" id="KW-0808">Transferase</keyword>
<dbReference type="InterPro" id="IPR002058">
    <property type="entry name" value="PAP_assoc"/>
</dbReference>
<evidence type="ECO:0000256" key="2">
    <source>
        <dbReference type="ARBA" id="ARBA00008593"/>
    </source>
</evidence>
<feature type="domain" description="PAP-associated" evidence="8">
    <location>
        <begin position="351"/>
        <end position="411"/>
    </location>
</feature>
<feature type="compositionally biased region" description="Low complexity" evidence="7">
    <location>
        <begin position="729"/>
        <end position="745"/>
    </location>
</feature>
<evidence type="ECO:0000256" key="7">
    <source>
        <dbReference type="SAM" id="MobiDB-lite"/>
    </source>
</evidence>
<feature type="domain" description="Poly(A) RNA polymerase mitochondrial-like central palm" evidence="9">
    <location>
        <begin position="166"/>
        <end position="295"/>
    </location>
</feature>
<organism evidence="10 11">
    <name type="scientific">Hermetia illucens</name>
    <name type="common">Black soldier fly</name>
    <dbReference type="NCBI Taxonomy" id="343691"/>
    <lineage>
        <taxon>Eukaryota</taxon>
        <taxon>Metazoa</taxon>
        <taxon>Ecdysozoa</taxon>
        <taxon>Arthropoda</taxon>
        <taxon>Hexapoda</taxon>
        <taxon>Insecta</taxon>
        <taxon>Pterygota</taxon>
        <taxon>Neoptera</taxon>
        <taxon>Endopterygota</taxon>
        <taxon>Diptera</taxon>
        <taxon>Brachycera</taxon>
        <taxon>Stratiomyomorpha</taxon>
        <taxon>Stratiomyidae</taxon>
        <taxon>Hermetiinae</taxon>
        <taxon>Hermetia</taxon>
    </lineage>
</organism>
<dbReference type="AlphaFoldDB" id="A0A7R8YYE2"/>
<feature type="compositionally biased region" description="Low complexity" evidence="7">
    <location>
        <begin position="674"/>
        <end position="702"/>
    </location>
</feature>
<comment type="cofactor">
    <cofactor evidence="1">
        <name>Mn(2+)</name>
        <dbReference type="ChEBI" id="CHEBI:29035"/>
    </cofactor>
</comment>
<feature type="compositionally biased region" description="Polar residues" evidence="7">
    <location>
        <begin position="486"/>
        <end position="496"/>
    </location>
</feature>
<reference evidence="10 11" key="1">
    <citation type="submission" date="2020-11" db="EMBL/GenBank/DDBJ databases">
        <authorList>
            <person name="Wallbank WR R."/>
            <person name="Pardo Diaz C."/>
            <person name="Kozak K."/>
            <person name="Martin S."/>
            <person name="Jiggins C."/>
            <person name="Moest M."/>
            <person name="Warren A I."/>
            <person name="Generalovic N T."/>
            <person name="Byers J.R.P. K."/>
            <person name="Montejo-Kovacevich G."/>
            <person name="Yen C E."/>
        </authorList>
    </citation>
    <scope>NUCLEOTIDE SEQUENCE [LARGE SCALE GENOMIC DNA]</scope>
</reference>
<dbReference type="Gene3D" id="1.10.1410.10">
    <property type="match status" value="1"/>
</dbReference>
<evidence type="ECO:0000259" key="8">
    <source>
        <dbReference type="Pfam" id="PF03828"/>
    </source>
</evidence>
<dbReference type="GO" id="GO:0046872">
    <property type="term" value="F:metal ion binding"/>
    <property type="evidence" value="ECO:0007669"/>
    <property type="project" value="UniProtKB-KW"/>
</dbReference>
<dbReference type="GO" id="GO:0031499">
    <property type="term" value="C:TRAMP complex"/>
    <property type="evidence" value="ECO:0007669"/>
    <property type="project" value="TreeGrafter"/>
</dbReference>
<evidence type="ECO:0000313" key="11">
    <source>
        <dbReference type="Proteomes" id="UP000594454"/>
    </source>
</evidence>
<evidence type="ECO:0000256" key="6">
    <source>
        <dbReference type="ARBA" id="ARBA00022842"/>
    </source>
</evidence>
<keyword evidence="6" id="KW-0460">Magnesium</keyword>
<evidence type="ECO:0000256" key="4">
    <source>
        <dbReference type="ARBA" id="ARBA00022679"/>
    </source>
</evidence>
<evidence type="ECO:0000256" key="1">
    <source>
        <dbReference type="ARBA" id="ARBA00001936"/>
    </source>
</evidence>
<dbReference type="PANTHER" id="PTHR23092">
    <property type="entry name" value="POLY(A) RNA POLYMERASE"/>
    <property type="match status" value="1"/>
</dbReference>
<dbReference type="GO" id="GO:0043634">
    <property type="term" value="P:polyadenylation-dependent ncRNA catabolic process"/>
    <property type="evidence" value="ECO:0007669"/>
    <property type="project" value="TreeGrafter"/>
</dbReference>